<dbReference type="EMBL" id="VVIM01000007">
    <property type="protein sequence ID" value="KAB0796291.1"/>
    <property type="molecule type" value="Genomic_DNA"/>
</dbReference>
<evidence type="ECO:0000256" key="5">
    <source>
        <dbReference type="SAM" id="MobiDB-lite"/>
    </source>
</evidence>
<dbReference type="InterPro" id="IPR019398">
    <property type="entry name" value="Pre-rRNA_process_TSR2"/>
</dbReference>
<feature type="compositionally biased region" description="Polar residues" evidence="5">
    <location>
        <begin position="122"/>
        <end position="142"/>
    </location>
</feature>
<dbReference type="PANTHER" id="PTHR21250">
    <property type="entry name" value="PRE-RRNA-PROCESSING PROTEIN TSR2 HOMOLOG"/>
    <property type="match status" value="1"/>
</dbReference>
<dbReference type="OrthoDB" id="263560at2759"/>
<evidence type="ECO:0000256" key="1">
    <source>
        <dbReference type="ARBA" id="ARBA00002210"/>
    </source>
</evidence>
<dbReference type="GO" id="GO:0006364">
    <property type="term" value="P:rRNA processing"/>
    <property type="evidence" value="ECO:0007669"/>
    <property type="project" value="UniProtKB-KW"/>
</dbReference>
<keyword evidence="8" id="KW-1185">Reference proteome</keyword>
<dbReference type="EMBL" id="GEZM01075222">
    <property type="protein sequence ID" value="JAV64198.1"/>
    <property type="molecule type" value="Transcribed_RNA"/>
</dbReference>
<accession>A0A1Y1KUD3</accession>
<organism evidence="6">
    <name type="scientific">Photinus pyralis</name>
    <name type="common">Common eastern firefly</name>
    <name type="synonym">Lampyris pyralis</name>
    <dbReference type="NCBI Taxonomy" id="7054"/>
    <lineage>
        <taxon>Eukaryota</taxon>
        <taxon>Metazoa</taxon>
        <taxon>Ecdysozoa</taxon>
        <taxon>Arthropoda</taxon>
        <taxon>Hexapoda</taxon>
        <taxon>Insecta</taxon>
        <taxon>Pterygota</taxon>
        <taxon>Neoptera</taxon>
        <taxon>Endopterygota</taxon>
        <taxon>Coleoptera</taxon>
        <taxon>Polyphaga</taxon>
        <taxon>Elateriformia</taxon>
        <taxon>Elateroidea</taxon>
        <taxon>Lampyridae</taxon>
        <taxon>Lampyrinae</taxon>
        <taxon>Photinus</taxon>
    </lineage>
</organism>
<dbReference type="InParanoid" id="A0A1Y1KUD3"/>
<proteinExistence type="inferred from homology"/>
<gene>
    <name evidence="7" type="ORF">PPYR_10352</name>
</gene>
<evidence type="ECO:0000313" key="6">
    <source>
        <dbReference type="EMBL" id="JAV64198.1"/>
    </source>
</evidence>
<keyword evidence="4" id="KW-0698">rRNA processing</keyword>
<evidence type="ECO:0000256" key="3">
    <source>
        <dbReference type="ARBA" id="ARBA00017551"/>
    </source>
</evidence>
<feature type="region of interest" description="Disordered" evidence="5">
    <location>
        <begin position="122"/>
        <end position="156"/>
    </location>
</feature>
<reference evidence="7" key="3">
    <citation type="submission" date="2019-08" db="EMBL/GenBank/DDBJ databases">
        <authorList>
            <consortium name="Photinus pyralis genome working group"/>
            <person name="Fallon T.R."/>
            <person name="Sander Lower S.E."/>
            <person name="Weng J.-K."/>
        </authorList>
    </citation>
    <scope>NUCLEOTIDE SEQUENCE</scope>
    <source>
        <strain evidence="7">1611_PpyrPB1</strain>
        <tissue evidence="7">Whole body</tissue>
    </source>
</reference>
<comment type="function">
    <text evidence="1">May be involved in 20S pre-rRNA processing.</text>
</comment>
<dbReference type="AlphaFoldDB" id="A0A1Y1KUD3"/>
<reference evidence="6" key="1">
    <citation type="journal article" date="2016" name="Sci. Rep.">
        <title>Molecular characterization of firefly nuptial gifts: a multi-omics approach sheds light on postcopulatory sexual selection.</title>
        <authorList>
            <person name="Al-Wathiqui N."/>
            <person name="Fallon T.R."/>
            <person name="South A."/>
            <person name="Weng J.K."/>
            <person name="Lewis S.M."/>
        </authorList>
    </citation>
    <scope>NUCLEOTIDE SEQUENCE</scope>
</reference>
<dbReference type="Proteomes" id="UP000327044">
    <property type="component" value="Unassembled WGS sequence"/>
</dbReference>
<evidence type="ECO:0000256" key="2">
    <source>
        <dbReference type="ARBA" id="ARBA00006524"/>
    </source>
</evidence>
<evidence type="ECO:0000313" key="8">
    <source>
        <dbReference type="Proteomes" id="UP000327044"/>
    </source>
</evidence>
<dbReference type="FunCoup" id="A0A1Y1KUD3">
    <property type="interactions" value="1200"/>
</dbReference>
<comment type="similarity">
    <text evidence="2">Belongs to the TSR2 family.</text>
</comment>
<evidence type="ECO:0000256" key="4">
    <source>
        <dbReference type="ARBA" id="ARBA00022552"/>
    </source>
</evidence>
<sequence length="156" mass="17937">MDIQYRVIVEQIFNNWSALRLAVEHDMGGPNSREVVTQCVDYITQFCLSEPNIQVSDIREALEDIMDEEFDTICEDNSPMEIANLLHRFLLLLKEGNLAQCEQEYRDLPTCKVWFSTQAQAPAHAPSTSQSPVAETQATPMEQDSEWTEVKTRRKK</sequence>
<reference evidence="7 8" key="2">
    <citation type="journal article" date="2018" name="Elife">
        <title>Firefly genomes illuminate parallel origins of bioluminescence in beetles.</title>
        <authorList>
            <person name="Fallon T.R."/>
            <person name="Lower S.E."/>
            <person name="Chang C.H."/>
            <person name="Bessho-Uehara M."/>
            <person name="Martin G.J."/>
            <person name="Bewick A.J."/>
            <person name="Behringer M."/>
            <person name="Debat H.J."/>
            <person name="Wong I."/>
            <person name="Day J.C."/>
            <person name="Suvorov A."/>
            <person name="Silva C.J."/>
            <person name="Stanger-Hall K.F."/>
            <person name="Hall D.W."/>
            <person name="Schmitz R.J."/>
            <person name="Nelson D.R."/>
            <person name="Lewis S.M."/>
            <person name="Shigenobu S."/>
            <person name="Bybee S.M."/>
            <person name="Larracuente A.M."/>
            <person name="Oba Y."/>
            <person name="Weng J.K."/>
        </authorList>
    </citation>
    <scope>NUCLEOTIDE SEQUENCE [LARGE SCALE GENOMIC DNA]</scope>
    <source>
        <strain evidence="7">1611_PpyrPB1</strain>
        <tissue evidence="7">Whole body</tissue>
    </source>
</reference>
<protein>
    <recommendedName>
        <fullName evidence="3">Pre-rRNA-processing protein TSR2 homolog</fullName>
    </recommendedName>
</protein>
<dbReference type="Pfam" id="PF10273">
    <property type="entry name" value="WGG"/>
    <property type="match status" value="1"/>
</dbReference>
<evidence type="ECO:0000313" key="7">
    <source>
        <dbReference type="EMBL" id="KAB0796291.1"/>
    </source>
</evidence>
<name>A0A1Y1KUD3_PHOPY</name>